<feature type="region of interest" description="Disordered" evidence="9">
    <location>
        <begin position="1"/>
        <end position="27"/>
    </location>
</feature>
<evidence type="ECO:0000256" key="7">
    <source>
        <dbReference type="ARBA" id="ARBA00023136"/>
    </source>
</evidence>
<feature type="transmembrane region" description="Helical" evidence="10">
    <location>
        <begin position="73"/>
        <end position="92"/>
    </location>
</feature>
<name>A0A8S0U2D6_OLEEU</name>
<dbReference type="EMBL" id="CACTIH010007337">
    <property type="protein sequence ID" value="CAA3010244.1"/>
    <property type="molecule type" value="Genomic_DNA"/>
</dbReference>
<accession>A0A8S0U2D6</accession>
<dbReference type="GO" id="GO:0034220">
    <property type="term" value="P:monoatomic ion transmembrane transport"/>
    <property type="evidence" value="ECO:0007669"/>
    <property type="project" value="UniProtKB-KW"/>
</dbReference>
<dbReference type="GO" id="GO:0016020">
    <property type="term" value="C:membrane"/>
    <property type="evidence" value="ECO:0007669"/>
    <property type="project" value="UniProtKB-SubCell"/>
</dbReference>
<dbReference type="InterPro" id="IPR020966">
    <property type="entry name" value="ALMT"/>
</dbReference>
<evidence type="ECO:0000256" key="10">
    <source>
        <dbReference type="SAM" id="Phobius"/>
    </source>
</evidence>
<keyword evidence="4 10" id="KW-0812">Transmembrane</keyword>
<keyword evidence="6" id="KW-0406">Ion transport</keyword>
<sequence>MSGKEGSNEINIPSKQRETKNKSSKPSFSCKEWVSSVWKFAKEDTNRVLFSLKMGLAVLLVSLLILCQARYRVLGINTVWAILTVAIVFEHTVGATLKRGFNRAFGTIVSGILAIAIAIAQLALHTGRIAEPIVIGVSIFIVVKIANQTRSLFSSIETNSRDNYPYTDKGLWFSNTPNRSRGIRTVTSFMKLLPSFGPYEAGFRVIIFTYGLIIVSGCRLGNPIRTALDRLSSIAIGGIIAVAVNVFIFPIWAGDQLHKELVNNLNSVADALEECVKKYLEDDGSEHEEFSKTVMDEFPDEPAYRKCKSTLISSAKLESLGVSAKWEPPHGRFKHFFYPWLEYVKVGAVLSYCAYEVMALHGILHSKIQAPYNLRITFQKEIQEATSDAAELVRELGKDM</sequence>
<feature type="transmembrane region" description="Helical" evidence="10">
    <location>
        <begin position="48"/>
        <end position="66"/>
    </location>
</feature>
<feature type="transmembrane region" description="Helical" evidence="10">
    <location>
        <begin position="233"/>
        <end position="253"/>
    </location>
</feature>
<dbReference type="OrthoDB" id="68611at2759"/>
<evidence type="ECO:0000313" key="11">
    <source>
        <dbReference type="EMBL" id="CAA3010244.1"/>
    </source>
</evidence>
<evidence type="ECO:0000256" key="1">
    <source>
        <dbReference type="ARBA" id="ARBA00004141"/>
    </source>
</evidence>
<dbReference type="GO" id="GO:0015743">
    <property type="term" value="P:malate transport"/>
    <property type="evidence" value="ECO:0007669"/>
    <property type="project" value="InterPro"/>
</dbReference>
<evidence type="ECO:0000256" key="2">
    <source>
        <dbReference type="ARBA" id="ARBA00007079"/>
    </source>
</evidence>
<organism evidence="11 12">
    <name type="scientific">Olea europaea subsp. europaea</name>
    <dbReference type="NCBI Taxonomy" id="158383"/>
    <lineage>
        <taxon>Eukaryota</taxon>
        <taxon>Viridiplantae</taxon>
        <taxon>Streptophyta</taxon>
        <taxon>Embryophyta</taxon>
        <taxon>Tracheophyta</taxon>
        <taxon>Spermatophyta</taxon>
        <taxon>Magnoliopsida</taxon>
        <taxon>eudicotyledons</taxon>
        <taxon>Gunneridae</taxon>
        <taxon>Pentapetalae</taxon>
        <taxon>asterids</taxon>
        <taxon>lamiids</taxon>
        <taxon>Lamiales</taxon>
        <taxon>Oleaceae</taxon>
        <taxon>Oleeae</taxon>
        <taxon>Olea</taxon>
    </lineage>
</organism>
<evidence type="ECO:0000256" key="4">
    <source>
        <dbReference type="ARBA" id="ARBA00022692"/>
    </source>
</evidence>
<comment type="subcellular location">
    <subcellularLocation>
        <location evidence="1">Membrane</location>
        <topology evidence="1">Multi-pass membrane protein</topology>
    </subcellularLocation>
</comment>
<evidence type="ECO:0000256" key="5">
    <source>
        <dbReference type="ARBA" id="ARBA00022989"/>
    </source>
</evidence>
<dbReference type="Proteomes" id="UP000594638">
    <property type="component" value="Unassembled WGS sequence"/>
</dbReference>
<dbReference type="PANTHER" id="PTHR31086">
    <property type="entry name" value="ALUMINUM-ACTIVATED MALATE TRANSPORTER 10"/>
    <property type="match status" value="1"/>
</dbReference>
<dbReference type="Gramene" id="OE9A080392T1">
    <property type="protein sequence ID" value="OE9A080392C1"/>
    <property type="gene ID" value="OE9A080392"/>
</dbReference>
<evidence type="ECO:0000256" key="3">
    <source>
        <dbReference type="ARBA" id="ARBA00022448"/>
    </source>
</evidence>
<feature type="transmembrane region" description="Helical" evidence="10">
    <location>
        <begin position="201"/>
        <end position="221"/>
    </location>
</feature>
<keyword evidence="5 10" id="KW-1133">Transmembrane helix</keyword>
<dbReference type="AlphaFoldDB" id="A0A8S0U2D6"/>
<keyword evidence="7 10" id="KW-0472">Membrane</keyword>
<proteinExistence type="inferred from homology"/>
<protein>
    <submittedName>
        <fullName evidence="11">Aluminum-activated malate transporter 9-like</fullName>
    </submittedName>
</protein>
<keyword evidence="3" id="KW-0813">Transport</keyword>
<comment type="similarity">
    <text evidence="2">Belongs to the aromatic acid exporter (TC 2.A.85) family.</text>
</comment>
<gene>
    <name evidence="11" type="ORF">OLEA9_A080392</name>
</gene>
<keyword evidence="12" id="KW-1185">Reference proteome</keyword>
<feature type="transmembrane region" description="Helical" evidence="10">
    <location>
        <begin position="104"/>
        <end position="124"/>
    </location>
</feature>
<evidence type="ECO:0000256" key="6">
    <source>
        <dbReference type="ARBA" id="ARBA00023065"/>
    </source>
</evidence>
<evidence type="ECO:0000256" key="9">
    <source>
        <dbReference type="SAM" id="MobiDB-lite"/>
    </source>
</evidence>
<reference evidence="11 12" key="1">
    <citation type="submission" date="2019-12" db="EMBL/GenBank/DDBJ databases">
        <authorList>
            <person name="Alioto T."/>
            <person name="Alioto T."/>
            <person name="Gomez Garrido J."/>
        </authorList>
    </citation>
    <scope>NUCLEOTIDE SEQUENCE [LARGE SCALE GENOMIC DNA]</scope>
</reference>
<comment type="caution">
    <text evidence="11">The sequence shown here is derived from an EMBL/GenBank/DDBJ whole genome shotgun (WGS) entry which is preliminary data.</text>
</comment>
<evidence type="ECO:0000313" key="12">
    <source>
        <dbReference type="Proteomes" id="UP000594638"/>
    </source>
</evidence>
<keyword evidence="8" id="KW-0407">Ion channel</keyword>
<dbReference type="Pfam" id="PF11744">
    <property type="entry name" value="ALMT"/>
    <property type="match status" value="2"/>
</dbReference>
<feature type="transmembrane region" description="Helical" evidence="10">
    <location>
        <begin position="129"/>
        <end position="146"/>
    </location>
</feature>
<evidence type="ECO:0000256" key="8">
    <source>
        <dbReference type="ARBA" id="ARBA00023303"/>
    </source>
</evidence>